<proteinExistence type="predicted"/>
<gene>
    <name evidence="2" type="ORF">MONBRDRAFT_34197</name>
</gene>
<dbReference type="KEGG" id="mbr:MONBRDRAFT_34197"/>
<organism evidence="2 3">
    <name type="scientific">Monosiga brevicollis</name>
    <name type="common">Choanoflagellate</name>
    <dbReference type="NCBI Taxonomy" id="81824"/>
    <lineage>
        <taxon>Eukaryota</taxon>
        <taxon>Choanoflagellata</taxon>
        <taxon>Craspedida</taxon>
        <taxon>Salpingoecidae</taxon>
        <taxon>Monosiga</taxon>
    </lineage>
</organism>
<sequence>MSFLPVHASNSLTLLHTCPTLTPSRLPTTNNMVTQPSSKCTKPGQHRRLSSGNVGFANALLQLPAYADCARLASRLPPSCTIRFFDELFLTFSGMQWRKTPRMTTLRPILSYPQSSMDLLLRSMMSHRLLPALHKKAGPYRNESELLSYLVNVFMGSRNRTYFHTERETGAQWCPGCLYPRCCGHNAHGSAGSPRKPLSGLDPCAFSHGDYSGINPIRVFLVLVVYGVIQKPLIHKRAAQPWHPMRADVSVLISGSPNMMERTLQIGVRASSAQSAELVFGLSAIKFQE</sequence>
<reference evidence="2 3" key="1">
    <citation type="journal article" date="2008" name="Nature">
        <title>The genome of the choanoflagellate Monosiga brevicollis and the origin of metazoans.</title>
        <authorList>
            <consortium name="JGI Sequencing"/>
            <person name="King N."/>
            <person name="Westbrook M.J."/>
            <person name="Young S.L."/>
            <person name="Kuo A."/>
            <person name="Abedin M."/>
            <person name="Chapman J."/>
            <person name="Fairclough S."/>
            <person name="Hellsten U."/>
            <person name="Isogai Y."/>
            <person name="Letunic I."/>
            <person name="Marr M."/>
            <person name="Pincus D."/>
            <person name="Putnam N."/>
            <person name="Rokas A."/>
            <person name="Wright K.J."/>
            <person name="Zuzow R."/>
            <person name="Dirks W."/>
            <person name="Good M."/>
            <person name="Goodstein D."/>
            <person name="Lemons D."/>
            <person name="Li W."/>
            <person name="Lyons J.B."/>
            <person name="Morris A."/>
            <person name="Nichols S."/>
            <person name="Richter D.J."/>
            <person name="Salamov A."/>
            <person name="Bork P."/>
            <person name="Lim W.A."/>
            <person name="Manning G."/>
            <person name="Miller W.T."/>
            <person name="McGinnis W."/>
            <person name="Shapiro H."/>
            <person name="Tjian R."/>
            <person name="Grigoriev I.V."/>
            <person name="Rokhsar D."/>
        </authorList>
    </citation>
    <scope>NUCLEOTIDE SEQUENCE [LARGE SCALE GENOMIC DNA]</scope>
    <source>
        <strain evidence="3">MX1 / ATCC 50154</strain>
    </source>
</reference>
<feature type="compositionally biased region" description="Polar residues" evidence="1">
    <location>
        <begin position="26"/>
        <end position="40"/>
    </location>
</feature>
<dbReference type="EMBL" id="CH991572">
    <property type="protein sequence ID" value="EDQ85671.1"/>
    <property type="molecule type" value="Genomic_DNA"/>
</dbReference>
<name>A9VA60_MONBE</name>
<dbReference type="GeneID" id="5894777"/>
<evidence type="ECO:0000313" key="3">
    <source>
        <dbReference type="Proteomes" id="UP000001357"/>
    </source>
</evidence>
<dbReference type="RefSeq" id="XP_001749620.1">
    <property type="nucleotide sequence ID" value="XM_001749568.1"/>
</dbReference>
<dbReference type="InParanoid" id="A9VA60"/>
<dbReference type="Proteomes" id="UP000001357">
    <property type="component" value="Unassembled WGS sequence"/>
</dbReference>
<accession>A9VA60</accession>
<evidence type="ECO:0000256" key="1">
    <source>
        <dbReference type="SAM" id="MobiDB-lite"/>
    </source>
</evidence>
<protein>
    <submittedName>
        <fullName evidence="2">Uncharacterized protein</fullName>
    </submittedName>
</protein>
<keyword evidence="3" id="KW-1185">Reference proteome</keyword>
<evidence type="ECO:0000313" key="2">
    <source>
        <dbReference type="EMBL" id="EDQ85671.1"/>
    </source>
</evidence>
<dbReference type="AlphaFoldDB" id="A9VA60"/>
<feature type="region of interest" description="Disordered" evidence="1">
    <location>
        <begin position="26"/>
        <end position="45"/>
    </location>
</feature>